<dbReference type="AlphaFoldDB" id="A0A382W2V8"/>
<reference evidence="6" key="1">
    <citation type="submission" date="2018-05" db="EMBL/GenBank/DDBJ databases">
        <authorList>
            <person name="Lanie J.A."/>
            <person name="Ng W.-L."/>
            <person name="Kazmierczak K.M."/>
            <person name="Andrzejewski T.M."/>
            <person name="Davidsen T.M."/>
            <person name="Wayne K.J."/>
            <person name="Tettelin H."/>
            <person name="Glass J.I."/>
            <person name="Rusch D."/>
            <person name="Podicherti R."/>
            <person name="Tsui H.-C.T."/>
            <person name="Winkler M.E."/>
        </authorList>
    </citation>
    <scope>NUCLEOTIDE SEQUENCE</scope>
</reference>
<evidence type="ECO:0000313" key="6">
    <source>
        <dbReference type="EMBL" id="SVD53142.1"/>
    </source>
</evidence>
<dbReference type="GO" id="GO:0005829">
    <property type="term" value="C:cytosol"/>
    <property type="evidence" value="ECO:0007669"/>
    <property type="project" value="TreeGrafter"/>
</dbReference>
<evidence type="ECO:0000256" key="3">
    <source>
        <dbReference type="ARBA" id="ARBA00022723"/>
    </source>
</evidence>
<organism evidence="6">
    <name type="scientific">marine metagenome</name>
    <dbReference type="NCBI Taxonomy" id="408172"/>
    <lineage>
        <taxon>unclassified sequences</taxon>
        <taxon>metagenomes</taxon>
        <taxon>ecological metagenomes</taxon>
    </lineage>
</organism>
<evidence type="ECO:0000256" key="5">
    <source>
        <dbReference type="ARBA" id="ARBA00023014"/>
    </source>
</evidence>
<evidence type="ECO:0008006" key="7">
    <source>
        <dbReference type="Google" id="ProtNLM"/>
    </source>
</evidence>
<dbReference type="InterPro" id="IPR051198">
    <property type="entry name" value="BchE-like"/>
</dbReference>
<sequence>MNVVLVSTYDLGHQPFGLASPAAWLRRVGANVICNDLSVEDLNIKAIIAADLVALHIPMHTAARLSLRLLPRLTSLNAQALLVCYGVYAPRNHVALVETGVGVVLGGEAETKLVEVYQHLVGGRPVKHLSTVALTKQQFVCPDRRGLPSLKKYAHLVGPDNEVTVAGYSEASRGCKHFCNHCPIVPAYRG</sequence>
<dbReference type="GO" id="GO:0046872">
    <property type="term" value="F:metal ion binding"/>
    <property type="evidence" value="ECO:0007669"/>
    <property type="project" value="UniProtKB-KW"/>
</dbReference>
<name>A0A382W2V8_9ZZZZ</name>
<gene>
    <name evidence="6" type="ORF">METZ01_LOCUS405996</name>
</gene>
<keyword evidence="4" id="KW-0408">Iron</keyword>
<proteinExistence type="predicted"/>
<keyword evidence="3" id="KW-0479">Metal-binding</keyword>
<keyword evidence="5" id="KW-0411">Iron-sulfur</keyword>
<evidence type="ECO:0000256" key="2">
    <source>
        <dbReference type="ARBA" id="ARBA00022691"/>
    </source>
</evidence>
<dbReference type="GO" id="GO:0051536">
    <property type="term" value="F:iron-sulfur cluster binding"/>
    <property type="evidence" value="ECO:0007669"/>
    <property type="project" value="UniProtKB-KW"/>
</dbReference>
<accession>A0A382W2V8</accession>
<keyword evidence="2" id="KW-0949">S-adenosyl-L-methionine</keyword>
<feature type="non-terminal residue" evidence="6">
    <location>
        <position position="190"/>
    </location>
</feature>
<evidence type="ECO:0000256" key="1">
    <source>
        <dbReference type="ARBA" id="ARBA00001966"/>
    </source>
</evidence>
<comment type="cofactor">
    <cofactor evidence="1">
        <name>[4Fe-4S] cluster</name>
        <dbReference type="ChEBI" id="CHEBI:49883"/>
    </cofactor>
</comment>
<dbReference type="PANTHER" id="PTHR43409">
    <property type="entry name" value="ANAEROBIC MAGNESIUM-PROTOPORPHYRIN IX MONOMETHYL ESTER CYCLASE-RELATED"/>
    <property type="match status" value="1"/>
</dbReference>
<evidence type="ECO:0000256" key="4">
    <source>
        <dbReference type="ARBA" id="ARBA00023004"/>
    </source>
</evidence>
<protein>
    <recommendedName>
        <fullName evidence="7">B12-binding domain-containing protein</fullName>
    </recommendedName>
</protein>
<dbReference type="EMBL" id="UINC01156620">
    <property type="protein sequence ID" value="SVD53142.1"/>
    <property type="molecule type" value="Genomic_DNA"/>
</dbReference>
<dbReference type="PANTHER" id="PTHR43409:SF7">
    <property type="entry name" value="BLL1977 PROTEIN"/>
    <property type="match status" value="1"/>
</dbReference>